<keyword evidence="9 11" id="KW-0704">Schiff base</keyword>
<evidence type="ECO:0000256" key="2">
    <source>
        <dbReference type="ARBA" id="ARBA00004496"/>
    </source>
</evidence>
<evidence type="ECO:0000313" key="14">
    <source>
        <dbReference type="Proteomes" id="UP000265691"/>
    </source>
</evidence>
<dbReference type="InterPro" id="IPR004730">
    <property type="entry name" value="Transaldolase_1"/>
</dbReference>
<dbReference type="Gene3D" id="3.20.20.70">
    <property type="entry name" value="Aldolase class I"/>
    <property type="match status" value="1"/>
</dbReference>
<dbReference type="HAMAP" id="MF_00492">
    <property type="entry name" value="Transaldolase_1"/>
    <property type="match status" value="1"/>
</dbReference>
<comment type="subcellular location">
    <subcellularLocation>
        <location evidence="2 11">Cytoplasm</location>
    </subcellularLocation>
</comment>
<dbReference type="EC" id="2.2.1.2" evidence="5 11"/>
<gene>
    <name evidence="11 13" type="primary">tal</name>
    <name evidence="13" type="ORF">CKF54_04515</name>
</gene>
<keyword evidence="7 11" id="KW-0808">Transferase</keyword>
<evidence type="ECO:0000256" key="5">
    <source>
        <dbReference type="ARBA" id="ARBA00013151"/>
    </source>
</evidence>
<comment type="similarity">
    <text evidence="4 11 12">Belongs to the transaldolase family. Type 1 subfamily.</text>
</comment>
<dbReference type="GO" id="GO:0005737">
    <property type="term" value="C:cytoplasm"/>
    <property type="evidence" value="ECO:0007669"/>
    <property type="project" value="UniProtKB-SubCell"/>
</dbReference>
<dbReference type="InterPro" id="IPR001585">
    <property type="entry name" value="TAL/FSA"/>
</dbReference>
<comment type="catalytic activity">
    <reaction evidence="10 11 12">
        <text>D-sedoheptulose 7-phosphate + D-glyceraldehyde 3-phosphate = D-erythrose 4-phosphate + beta-D-fructose 6-phosphate</text>
        <dbReference type="Rhea" id="RHEA:17053"/>
        <dbReference type="ChEBI" id="CHEBI:16897"/>
        <dbReference type="ChEBI" id="CHEBI:57483"/>
        <dbReference type="ChEBI" id="CHEBI:57634"/>
        <dbReference type="ChEBI" id="CHEBI:59776"/>
        <dbReference type="EC" id="2.2.1.2"/>
    </reaction>
</comment>
<dbReference type="SUPFAM" id="SSF51569">
    <property type="entry name" value="Aldolase"/>
    <property type="match status" value="1"/>
</dbReference>
<comment type="pathway">
    <text evidence="3 11 12">Carbohydrate degradation; pentose phosphate pathway; D-glyceraldehyde 3-phosphate and beta-D-fructose 6-phosphate from D-ribose 5-phosphate and D-xylulose 5-phosphate (non-oxidative stage): step 2/3.</text>
</comment>
<dbReference type="GO" id="GO:0005975">
    <property type="term" value="P:carbohydrate metabolic process"/>
    <property type="evidence" value="ECO:0007669"/>
    <property type="project" value="InterPro"/>
</dbReference>
<keyword evidence="6 11" id="KW-0963">Cytoplasm</keyword>
<dbReference type="Pfam" id="PF00923">
    <property type="entry name" value="TAL_FSA"/>
    <property type="match status" value="1"/>
</dbReference>
<evidence type="ECO:0000256" key="6">
    <source>
        <dbReference type="ARBA" id="ARBA00022490"/>
    </source>
</evidence>
<keyword evidence="8 11" id="KW-0570">Pentose shunt</keyword>
<protein>
    <recommendedName>
        <fullName evidence="5 11">Transaldolase</fullName>
        <ecNumber evidence="5 11">2.2.1.2</ecNumber>
    </recommendedName>
</protein>
<dbReference type="InterPro" id="IPR013785">
    <property type="entry name" value="Aldolase_TIM"/>
</dbReference>
<accession>A0A3A1Y8Z9</accession>
<dbReference type="Proteomes" id="UP000265691">
    <property type="component" value="Unassembled WGS sequence"/>
</dbReference>
<name>A0A3A1Y8Z9_9GAMM</name>
<evidence type="ECO:0000256" key="10">
    <source>
        <dbReference type="ARBA" id="ARBA00048810"/>
    </source>
</evidence>
<proteinExistence type="inferred from homology"/>
<dbReference type="GO" id="GO:0004801">
    <property type="term" value="F:transaldolase activity"/>
    <property type="evidence" value="ECO:0007669"/>
    <property type="project" value="UniProtKB-UniRule"/>
</dbReference>
<dbReference type="PROSITE" id="PS00958">
    <property type="entry name" value="TRANSALDOLASE_2"/>
    <property type="match status" value="1"/>
</dbReference>
<dbReference type="CDD" id="cd00957">
    <property type="entry name" value="Transaldolase_TalAB"/>
    <property type="match status" value="1"/>
</dbReference>
<dbReference type="GO" id="GO:0006098">
    <property type="term" value="P:pentose-phosphate shunt"/>
    <property type="evidence" value="ECO:0007669"/>
    <property type="project" value="UniProtKB-UniRule"/>
</dbReference>
<evidence type="ECO:0000256" key="9">
    <source>
        <dbReference type="ARBA" id="ARBA00023270"/>
    </source>
</evidence>
<dbReference type="UniPathway" id="UPA00115">
    <property type="reaction ID" value="UER00414"/>
</dbReference>
<evidence type="ECO:0000256" key="7">
    <source>
        <dbReference type="ARBA" id="ARBA00022679"/>
    </source>
</evidence>
<dbReference type="EMBL" id="NRHC01000049">
    <property type="protein sequence ID" value="RIY32614.1"/>
    <property type="molecule type" value="Genomic_DNA"/>
</dbReference>
<dbReference type="OrthoDB" id="9809101at2"/>
<comment type="function">
    <text evidence="1 11 12">Transaldolase is important for the balance of metabolites in the pentose-phosphate pathway.</text>
</comment>
<dbReference type="PANTHER" id="PTHR10683">
    <property type="entry name" value="TRANSALDOLASE"/>
    <property type="match status" value="1"/>
</dbReference>
<evidence type="ECO:0000256" key="12">
    <source>
        <dbReference type="RuleBase" id="RU004155"/>
    </source>
</evidence>
<feature type="active site" description="Schiff-base intermediate with substrate" evidence="11">
    <location>
        <position position="130"/>
    </location>
</feature>
<keyword evidence="14" id="KW-1185">Reference proteome</keyword>
<organism evidence="13 14">
    <name type="scientific">Psittacicella hinzii</name>
    <dbReference type="NCBI Taxonomy" id="2028575"/>
    <lineage>
        <taxon>Bacteria</taxon>
        <taxon>Pseudomonadati</taxon>
        <taxon>Pseudomonadota</taxon>
        <taxon>Gammaproteobacteria</taxon>
        <taxon>Pasteurellales</taxon>
        <taxon>Psittacicellaceae</taxon>
        <taxon>Psittacicella</taxon>
    </lineage>
</organism>
<evidence type="ECO:0000313" key="13">
    <source>
        <dbReference type="EMBL" id="RIY32614.1"/>
    </source>
</evidence>
<sequence length="317" mass="35390">MTNKLEQLKKVTVVVADTGDINSIKKFQPQDATTNPSLILAASKLPEYQHLLAEAANYANSQDQAHWDENALDYLSVAIGYEISKIVLGYVSTEVDCRESYNLANTVKRARKLIALYEERGLSRDRVLIKIASTWAGIKAAEILEKEGIRCNLTLLFSFAQARACAEANVTLISPFVGRILDFYKGKNPEADYTGEKDPGVISVSTIYDWYKKYGYQTIIMGASFRNTGEIESLAGCDRLTIGPNLLEQLEADQGNLEVKLTNKYEGKTEERLPALTEDQFYWEHNKDEMAIVKLAEGIVKFAADTETLLNVLRAAK</sequence>
<dbReference type="InterPro" id="IPR018225">
    <property type="entry name" value="Transaldolase_AS"/>
</dbReference>
<comment type="caution">
    <text evidence="13">The sequence shown here is derived from an EMBL/GenBank/DDBJ whole genome shotgun (WGS) entry which is preliminary data.</text>
</comment>
<dbReference type="RefSeq" id="WP_119525185.1">
    <property type="nucleotide sequence ID" value="NZ_NRHC01000049.1"/>
</dbReference>
<reference evidence="13 14" key="1">
    <citation type="submission" date="2017-08" db="EMBL/GenBank/DDBJ databases">
        <title>Reclassification of Bisgaard taxon 37 and 44.</title>
        <authorList>
            <person name="Christensen H."/>
        </authorList>
    </citation>
    <scope>NUCLEOTIDE SEQUENCE [LARGE SCALE GENOMIC DNA]</scope>
    <source>
        <strain evidence="13 14">B96_3</strain>
    </source>
</reference>
<evidence type="ECO:0000256" key="8">
    <source>
        <dbReference type="ARBA" id="ARBA00023126"/>
    </source>
</evidence>
<evidence type="ECO:0000256" key="3">
    <source>
        <dbReference type="ARBA" id="ARBA00004857"/>
    </source>
</evidence>
<evidence type="ECO:0000256" key="11">
    <source>
        <dbReference type="HAMAP-Rule" id="MF_00492"/>
    </source>
</evidence>
<evidence type="ECO:0000256" key="1">
    <source>
        <dbReference type="ARBA" id="ARBA00003518"/>
    </source>
</evidence>
<dbReference type="AlphaFoldDB" id="A0A3A1Y8Z9"/>
<dbReference type="NCBIfam" id="TIGR00874">
    <property type="entry name" value="talAB"/>
    <property type="match status" value="1"/>
</dbReference>
<dbReference type="PROSITE" id="PS01054">
    <property type="entry name" value="TRANSALDOLASE_1"/>
    <property type="match status" value="1"/>
</dbReference>
<evidence type="ECO:0000256" key="4">
    <source>
        <dbReference type="ARBA" id="ARBA00008012"/>
    </source>
</evidence>
<dbReference type="FunFam" id="3.20.20.70:FF:000002">
    <property type="entry name" value="Transaldolase"/>
    <property type="match status" value="1"/>
</dbReference>
<dbReference type="PANTHER" id="PTHR10683:SF18">
    <property type="entry name" value="TRANSALDOLASE"/>
    <property type="match status" value="1"/>
</dbReference>